<keyword evidence="8" id="KW-1185">Reference proteome</keyword>
<feature type="domain" description="O-antigen ligase-related" evidence="6">
    <location>
        <begin position="182"/>
        <end position="337"/>
    </location>
</feature>
<dbReference type="PANTHER" id="PTHR37422">
    <property type="entry name" value="TEICHURONIC ACID BIOSYNTHESIS PROTEIN TUAE"/>
    <property type="match status" value="1"/>
</dbReference>
<accession>Q2L1I7</accession>
<dbReference type="InterPro" id="IPR007016">
    <property type="entry name" value="O-antigen_ligase-rel_domated"/>
</dbReference>
<feature type="transmembrane region" description="Helical" evidence="5">
    <location>
        <begin position="58"/>
        <end position="75"/>
    </location>
</feature>
<evidence type="ECO:0000256" key="3">
    <source>
        <dbReference type="ARBA" id="ARBA00022989"/>
    </source>
</evidence>
<dbReference type="STRING" id="360910.BAV0122"/>
<dbReference type="EMBL" id="AM167904">
    <property type="protein sequence ID" value="CAJ47728.1"/>
    <property type="molecule type" value="Genomic_DNA"/>
</dbReference>
<evidence type="ECO:0000256" key="4">
    <source>
        <dbReference type="ARBA" id="ARBA00023136"/>
    </source>
</evidence>
<protein>
    <submittedName>
        <fullName evidence="7">O-antigen polymerase</fullName>
    </submittedName>
</protein>
<feature type="transmembrane region" description="Helical" evidence="5">
    <location>
        <begin position="176"/>
        <end position="193"/>
    </location>
</feature>
<feature type="transmembrane region" description="Helical" evidence="5">
    <location>
        <begin position="390"/>
        <end position="410"/>
    </location>
</feature>
<organism evidence="7 8">
    <name type="scientific">Bordetella avium (strain 197N)</name>
    <dbReference type="NCBI Taxonomy" id="360910"/>
    <lineage>
        <taxon>Bacteria</taxon>
        <taxon>Pseudomonadati</taxon>
        <taxon>Pseudomonadota</taxon>
        <taxon>Betaproteobacteria</taxon>
        <taxon>Burkholderiales</taxon>
        <taxon>Alcaligenaceae</taxon>
        <taxon>Bordetella</taxon>
    </lineage>
</organism>
<feature type="transmembrane region" description="Helical" evidence="5">
    <location>
        <begin position="362"/>
        <end position="384"/>
    </location>
</feature>
<dbReference type="AlphaFoldDB" id="Q2L1I7"/>
<name>Q2L1I7_BORA1</name>
<keyword evidence="4 5" id="KW-0472">Membrane</keyword>
<dbReference type="InterPro" id="IPR051533">
    <property type="entry name" value="WaaL-like"/>
</dbReference>
<comment type="subcellular location">
    <subcellularLocation>
        <location evidence="1">Membrane</location>
        <topology evidence="1">Multi-pass membrane protein</topology>
    </subcellularLocation>
</comment>
<reference evidence="7 8" key="1">
    <citation type="journal article" date="2006" name="J. Bacteriol.">
        <title>Comparison of the genome sequence of the poultry pathogen Bordetella avium with those of B. bronchiseptica, B. pertussis, and B. parapertussis reveals extensive diversity in surface structures associated with host interaction.</title>
        <authorList>
            <person name="Sebaihia M."/>
            <person name="Preston A."/>
            <person name="Maskell D.J."/>
            <person name="Kuzmiak H."/>
            <person name="Connell T.D."/>
            <person name="King N.D."/>
            <person name="Orndorff P.E."/>
            <person name="Miyamoto D.M."/>
            <person name="Thomson N.R."/>
            <person name="Harris D."/>
            <person name="Goble A."/>
            <person name="Lord A."/>
            <person name="Murphy L."/>
            <person name="Quail M.A."/>
            <person name="Rutter S."/>
            <person name="Squares R."/>
            <person name="Squares S."/>
            <person name="Woodward J."/>
            <person name="Parkhill J."/>
            <person name="Temple L.M."/>
        </authorList>
    </citation>
    <scope>NUCLEOTIDE SEQUENCE [LARGE SCALE GENOMIC DNA]</scope>
    <source>
        <strain evidence="7 8">197N</strain>
    </source>
</reference>
<feature type="transmembrane region" description="Helical" evidence="5">
    <location>
        <begin position="326"/>
        <end position="350"/>
    </location>
</feature>
<dbReference type="Pfam" id="PF04932">
    <property type="entry name" value="Wzy_C"/>
    <property type="match status" value="1"/>
</dbReference>
<feature type="transmembrane region" description="Helical" evidence="5">
    <location>
        <begin position="199"/>
        <end position="216"/>
    </location>
</feature>
<dbReference type="GO" id="GO:0016020">
    <property type="term" value="C:membrane"/>
    <property type="evidence" value="ECO:0007669"/>
    <property type="project" value="UniProtKB-SubCell"/>
</dbReference>
<dbReference type="HOGENOM" id="CLU_049451_0_0_4"/>
<gene>
    <name evidence="7" type="ordered locus">BAV0122</name>
</gene>
<dbReference type="eggNOG" id="COG3307">
    <property type="taxonomic scope" value="Bacteria"/>
</dbReference>
<dbReference type="GeneID" id="92936632"/>
<keyword evidence="2 5" id="KW-0812">Transmembrane</keyword>
<dbReference type="KEGG" id="bav:BAV0122"/>
<evidence type="ECO:0000259" key="6">
    <source>
        <dbReference type="Pfam" id="PF04932"/>
    </source>
</evidence>
<evidence type="ECO:0000256" key="2">
    <source>
        <dbReference type="ARBA" id="ARBA00022692"/>
    </source>
</evidence>
<evidence type="ECO:0000256" key="5">
    <source>
        <dbReference type="SAM" id="Phobius"/>
    </source>
</evidence>
<evidence type="ECO:0000256" key="1">
    <source>
        <dbReference type="ARBA" id="ARBA00004141"/>
    </source>
</evidence>
<feature type="transmembrane region" description="Helical" evidence="5">
    <location>
        <begin position="112"/>
        <end position="134"/>
    </location>
</feature>
<feature type="transmembrane region" description="Helical" evidence="5">
    <location>
        <begin position="146"/>
        <end position="164"/>
    </location>
</feature>
<dbReference type="Proteomes" id="UP000001977">
    <property type="component" value="Chromosome"/>
</dbReference>
<dbReference type="RefSeq" id="WP_012415826.1">
    <property type="nucleotide sequence ID" value="NC_010645.1"/>
</dbReference>
<sequence length="420" mass="44887">MLKRLPSWLLVAVLAATPTLLLITASGGSTAFYLTLLLSIAALGCREQALDLSAYRKLIVAACLPLAAMLLIAVLHGSLSSINLERGLRLALGMPLLLAGLQATGPQRLKHVLWGTLAAGWVAIVSLIALIGTHLSERPLTPEYNAVSYGNLLLLFGVINLFSLSWPLTRYRRSEIAFKLLTTLVTFAGFIITQTRSGWLALPIFVALALLVYARFRHPLRLFAALIVVLAGLIAVGSLSPALVKRVELGRQQLTECEANPLVNSSICVRLQLWRAAWGMMLDNPIKGVGASGFSPALQKMAAEGKVSPYVAEDFGEPHNDMLDALALYGIPGGLALLLLYAIPAVFFLRRLAYDLPQQVRAAAAMGASTSLGFAAFGLTELMFRGMRTLGLYVILIALFAVLSSAANGARASKKNSPGS</sequence>
<proteinExistence type="predicted"/>
<dbReference type="OrthoDB" id="8576060at2"/>
<dbReference type="PANTHER" id="PTHR37422:SF23">
    <property type="entry name" value="TEICHURONIC ACID BIOSYNTHESIS PROTEIN TUAE"/>
    <property type="match status" value="1"/>
</dbReference>
<feature type="transmembrane region" description="Helical" evidence="5">
    <location>
        <begin position="223"/>
        <end position="244"/>
    </location>
</feature>
<keyword evidence="3 5" id="KW-1133">Transmembrane helix</keyword>
<evidence type="ECO:0000313" key="8">
    <source>
        <dbReference type="Proteomes" id="UP000001977"/>
    </source>
</evidence>
<evidence type="ECO:0000313" key="7">
    <source>
        <dbReference type="EMBL" id="CAJ47728.1"/>
    </source>
</evidence>